<sequence>MDTALETHWSAGSDRGAAAESAALERIAREVLEATGVAVVFYRPDGTPVSGSGEFQDDLARLVRQAAESDEDRFERAGERLRAAWPVRQRGRTVLVAAAEASASGDADVADPRYTSGLAALGCAVRARLD</sequence>
<comment type="caution">
    <text evidence="1">The sequence shown here is derived from an EMBL/GenBank/DDBJ whole genome shotgun (WGS) entry which is preliminary data.</text>
</comment>
<accession>X1J4G1</accession>
<dbReference type="EMBL" id="BARU01033944">
    <property type="protein sequence ID" value="GAH73229.1"/>
    <property type="molecule type" value="Genomic_DNA"/>
</dbReference>
<proteinExistence type="predicted"/>
<name>X1J4G1_9ZZZZ</name>
<organism evidence="1">
    <name type="scientific">marine sediment metagenome</name>
    <dbReference type="NCBI Taxonomy" id="412755"/>
    <lineage>
        <taxon>unclassified sequences</taxon>
        <taxon>metagenomes</taxon>
        <taxon>ecological metagenomes</taxon>
    </lineage>
</organism>
<feature type="non-terminal residue" evidence="1">
    <location>
        <position position="130"/>
    </location>
</feature>
<reference evidence="1" key="1">
    <citation type="journal article" date="2014" name="Front. Microbiol.">
        <title>High frequency of phylogenetically diverse reductive dehalogenase-homologous genes in deep subseafloor sedimentary metagenomes.</title>
        <authorList>
            <person name="Kawai M."/>
            <person name="Futagami T."/>
            <person name="Toyoda A."/>
            <person name="Takaki Y."/>
            <person name="Nishi S."/>
            <person name="Hori S."/>
            <person name="Arai W."/>
            <person name="Tsubouchi T."/>
            <person name="Morono Y."/>
            <person name="Uchiyama I."/>
            <person name="Ito T."/>
            <person name="Fujiyama A."/>
            <person name="Inagaki F."/>
            <person name="Takami H."/>
        </authorList>
    </citation>
    <scope>NUCLEOTIDE SEQUENCE</scope>
    <source>
        <strain evidence="1">Expedition CK06-06</strain>
    </source>
</reference>
<gene>
    <name evidence="1" type="ORF">S03H2_53334</name>
</gene>
<evidence type="ECO:0008006" key="2">
    <source>
        <dbReference type="Google" id="ProtNLM"/>
    </source>
</evidence>
<evidence type="ECO:0000313" key="1">
    <source>
        <dbReference type="EMBL" id="GAH73229.1"/>
    </source>
</evidence>
<dbReference type="AlphaFoldDB" id="X1J4G1"/>
<protein>
    <recommendedName>
        <fullName evidence="2">Roadblock/LAMTOR2 domain-containing protein</fullName>
    </recommendedName>
</protein>